<evidence type="ECO:0000313" key="2">
    <source>
        <dbReference type="EMBL" id="MBW0470469.1"/>
    </source>
</evidence>
<feature type="transmembrane region" description="Helical" evidence="1">
    <location>
        <begin position="41"/>
        <end position="60"/>
    </location>
</feature>
<dbReference type="EMBL" id="AVOT02002465">
    <property type="protein sequence ID" value="MBW0470469.1"/>
    <property type="molecule type" value="Genomic_DNA"/>
</dbReference>
<organism evidence="2 3">
    <name type="scientific">Austropuccinia psidii MF-1</name>
    <dbReference type="NCBI Taxonomy" id="1389203"/>
    <lineage>
        <taxon>Eukaryota</taxon>
        <taxon>Fungi</taxon>
        <taxon>Dikarya</taxon>
        <taxon>Basidiomycota</taxon>
        <taxon>Pucciniomycotina</taxon>
        <taxon>Pucciniomycetes</taxon>
        <taxon>Pucciniales</taxon>
        <taxon>Sphaerophragmiaceae</taxon>
        <taxon>Austropuccinia</taxon>
    </lineage>
</organism>
<evidence type="ECO:0000313" key="3">
    <source>
        <dbReference type="Proteomes" id="UP000765509"/>
    </source>
</evidence>
<dbReference type="AlphaFoldDB" id="A0A9Q3GKL0"/>
<keyword evidence="1" id="KW-1133">Transmembrane helix</keyword>
<keyword evidence="1" id="KW-0472">Membrane</keyword>
<gene>
    <name evidence="2" type="ORF">O181_010184</name>
</gene>
<feature type="transmembrane region" description="Helical" evidence="1">
    <location>
        <begin position="91"/>
        <end position="111"/>
    </location>
</feature>
<sequence>MKELEHFYQSLDSNNLIVRKTLTQEISVCFTTELLHINTQIILNFVLVCFIAFAIVLGVVSCVVIDLLDVLVLLFTLSLLKFYSYLQFHGISQLSPLIFLSLVYIFSSVTMKKLLQKHNER</sequence>
<protein>
    <submittedName>
        <fullName evidence="2">Uncharacterized protein</fullName>
    </submittedName>
</protein>
<evidence type="ECO:0000256" key="1">
    <source>
        <dbReference type="SAM" id="Phobius"/>
    </source>
</evidence>
<accession>A0A9Q3GKL0</accession>
<comment type="caution">
    <text evidence="2">The sequence shown here is derived from an EMBL/GenBank/DDBJ whole genome shotgun (WGS) entry which is preliminary data.</text>
</comment>
<reference evidence="2" key="1">
    <citation type="submission" date="2021-03" db="EMBL/GenBank/DDBJ databases">
        <title>Draft genome sequence of rust myrtle Austropuccinia psidii MF-1, a brazilian biotype.</title>
        <authorList>
            <person name="Quecine M.C."/>
            <person name="Pachon D.M.R."/>
            <person name="Bonatelli M.L."/>
            <person name="Correr F.H."/>
            <person name="Franceschini L.M."/>
            <person name="Leite T.F."/>
            <person name="Margarido G.R.A."/>
            <person name="Almeida C.A."/>
            <person name="Ferrarezi J.A."/>
            <person name="Labate C.A."/>
        </authorList>
    </citation>
    <scope>NUCLEOTIDE SEQUENCE</scope>
    <source>
        <strain evidence="2">MF-1</strain>
    </source>
</reference>
<proteinExistence type="predicted"/>
<name>A0A9Q3GKL0_9BASI</name>
<keyword evidence="1" id="KW-0812">Transmembrane</keyword>
<dbReference type="Proteomes" id="UP000765509">
    <property type="component" value="Unassembled WGS sequence"/>
</dbReference>
<keyword evidence="3" id="KW-1185">Reference proteome</keyword>